<organism evidence="1 2">
    <name type="scientific">Actinobacillus lignieresii</name>
    <dbReference type="NCBI Taxonomy" id="720"/>
    <lineage>
        <taxon>Bacteria</taxon>
        <taxon>Pseudomonadati</taxon>
        <taxon>Pseudomonadota</taxon>
        <taxon>Gammaproteobacteria</taxon>
        <taxon>Pasteurellales</taxon>
        <taxon>Pasteurellaceae</taxon>
        <taxon>Actinobacillus</taxon>
    </lineage>
</organism>
<proteinExistence type="predicted"/>
<dbReference type="EMBL" id="UFRN01000002">
    <property type="protein sequence ID" value="SUT92718.1"/>
    <property type="molecule type" value="Genomic_DNA"/>
</dbReference>
<name>A0A380TVI7_ACTLI</name>
<evidence type="ECO:0000313" key="2">
    <source>
        <dbReference type="Proteomes" id="UP000254253"/>
    </source>
</evidence>
<dbReference type="Proteomes" id="UP000254253">
    <property type="component" value="Unassembled WGS sequence"/>
</dbReference>
<dbReference type="RefSeq" id="WP_115590403.1">
    <property type="nucleotide sequence ID" value="NZ_UFRN01000002.1"/>
</dbReference>
<dbReference type="AlphaFoldDB" id="A0A380TVI7"/>
<evidence type="ECO:0000313" key="1">
    <source>
        <dbReference type="EMBL" id="SUT92718.1"/>
    </source>
</evidence>
<gene>
    <name evidence="1" type="ORF">NCTC4191_00921</name>
</gene>
<sequence>MEQLKQLFSEQKAKFLAQETIVEKAEAEELKNNNLLEAFQNELNELALRTKSKISQGETLTADEYVELKNADSGLKARIEYHKSAAVDLSNNTYQAKSKLLELKNQANLTRQKIVKSEAEKLINEVIEKNKDVLSKIFTLLSL</sequence>
<protein>
    <submittedName>
        <fullName evidence="1">Uncharacterized protein</fullName>
    </submittedName>
</protein>
<reference evidence="1 2" key="1">
    <citation type="submission" date="2018-06" db="EMBL/GenBank/DDBJ databases">
        <authorList>
            <consortium name="Pathogen Informatics"/>
            <person name="Doyle S."/>
        </authorList>
    </citation>
    <scope>NUCLEOTIDE SEQUENCE [LARGE SCALE GENOMIC DNA]</scope>
    <source>
        <strain evidence="1 2">NCTC4191</strain>
    </source>
</reference>
<keyword evidence="2" id="KW-1185">Reference proteome</keyword>
<accession>A0A380TVI7</accession>